<comment type="caution">
    <text evidence="2">The sequence shown here is derived from an EMBL/GenBank/DDBJ whole genome shotgun (WGS) entry which is preliminary data.</text>
</comment>
<evidence type="ECO:0000313" key="2">
    <source>
        <dbReference type="EMBL" id="ETO23993.1"/>
    </source>
</evidence>
<proteinExistence type="predicted"/>
<protein>
    <submittedName>
        <fullName evidence="2">Uncharacterized protein</fullName>
    </submittedName>
</protein>
<accession>X6NDM1</accession>
<sequence>FLKTRNSNPFGSNLRKTIDVCTTTLVEESTNNYVPDVIVREIVSFIGNQNIRFVDMNAMKYMRHSPRHDEDAWWSVEMLVSQWKSGPTESHSHHPHPHSHSHRDKRSERRSDSKKQNMGQSILRNEKNLTKMYSHKKSNRRKLLLHNAEDFFSIKKKYKEAYGNNNESAHLFPTWKKLNRNGEHDSLWYDCSQLVQINGICVFGSVENSKFISVRVANDIDTHESEHCRLLVQHLDGWACFTDLNIICRYIELTFDGTNATIHQLIFI</sequence>
<keyword evidence="3" id="KW-1185">Reference proteome</keyword>
<gene>
    <name evidence="2" type="ORF">RFI_13166</name>
</gene>
<dbReference type="AlphaFoldDB" id="X6NDM1"/>
<feature type="region of interest" description="Disordered" evidence="1">
    <location>
        <begin position="85"/>
        <end position="127"/>
    </location>
</feature>
<evidence type="ECO:0000256" key="1">
    <source>
        <dbReference type="SAM" id="MobiDB-lite"/>
    </source>
</evidence>
<dbReference type="EMBL" id="ASPP01009540">
    <property type="protein sequence ID" value="ETO23993.1"/>
    <property type="molecule type" value="Genomic_DNA"/>
</dbReference>
<feature type="compositionally biased region" description="Basic residues" evidence="1">
    <location>
        <begin position="93"/>
        <end position="104"/>
    </location>
</feature>
<evidence type="ECO:0000313" key="3">
    <source>
        <dbReference type="Proteomes" id="UP000023152"/>
    </source>
</evidence>
<organism evidence="2 3">
    <name type="scientific">Reticulomyxa filosa</name>
    <dbReference type="NCBI Taxonomy" id="46433"/>
    <lineage>
        <taxon>Eukaryota</taxon>
        <taxon>Sar</taxon>
        <taxon>Rhizaria</taxon>
        <taxon>Retaria</taxon>
        <taxon>Foraminifera</taxon>
        <taxon>Monothalamids</taxon>
        <taxon>Reticulomyxidae</taxon>
        <taxon>Reticulomyxa</taxon>
    </lineage>
</organism>
<name>X6NDM1_RETFI</name>
<reference evidence="2 3" key="1">
    <citation type="journal article" date="2013" name="Curr. Biol.">
        <title>The Genome of the Foraminiferan Reticulomyxa filosa.</title>
        <authorList>
            <person name="Glockner G."/>
            <person name="Hulsmann N."/>
            <person name="Schleicher M."/>
            <person name="Noegel A.A."/>
            <person name="Eichinger L."/>
            <person name="Gallinger C."/>
            <person name="Pawlowski J."/>
            <person name="Sierra R."/>
            <person name="Euteneuer U."/>
            <person name="Pillet L."/>
            <person name="Moustafa A."/>
            <person name="Platzer M."/>
            <person name="Groth M."/>
            <person name="Szafranski K."/>
            <person name="Schliwa M."/>
        </authorList>
    </citation>
    <scope>NUCLEOTIDE SEQUENCE [LARGE SCALE GENOMIC DNA]</scope>
</reference>
<feature type="compositionally biased region" description="Basic and acidic residues" evidence="1">
    <location>
        <begin position="105"/>
        <end position="115"/>
    </location>
</feature>
<dbReference type="Proteomes" id="UP000023152">
    <property type="component" value="Unassembled WGS sequence"/>
</dbReference>
<feature type="non-terminal residue" evidence="2">
    <location>
        <position position="1"/>
    </location>
</feature>